<dbReference type="Pfam" id="PF03379">
    <property type="entry name" value="CcmB"/>
    <property type="match status" value="1"/>
</dbReference>
<dbReference type="AlphaFoldDB" id="A0A0F3NCF1"/>
<feature type="transmembrane region" description="Helical" evidence="7">
    <location>
        <begin position="157"/>
        <end position="179"/>
    </location>
</feature>
<evidence type="ECO:0000313" key="8">
    <source>
        <dbReference type="EMBL" id="KJV65753.1"/>
    </source>
</evidence>
<evidence type="ECO:0000256" key="2">
    <source>
        <dbReference type="ARBA" id="ARBA00010544"/>
    </source>
</evidence>
<comment type="subcellular location">
    <subcellularLocation>
        <location evidence="6">Cell inner membrane</location>
    </subcellularLocation>
    <subcellularLocation>
        <location evidence="1">Membrane</location>
        <topology evidence="1">Multi-pass membrane protein</topology>
    </subcellularLocation>
</comment>
<keyword evidence="6" id="KW-0997">Cell inner membrane</keyword>
<evidence type="ECO:0000256" key="3">
    <source>
        <dbReference type="ARBA" id="ARBA00022692"/>
    </source>
</evidence>
<sequence length="220" mass="23979">MSNSSMLMHELKLLISRKGNLLNTIILFILIVSTALFTMKNAGIAEALPTILWICSISTMHMSMCNLFDNDYANGSLEQILIQDSMIELVIFFKILSHWICIGIPVSIISMFIDFVILESGIYATLGLGLSLGISLLVISFISAVGDTLVLGKSVGVIIAQILTLPIMIPVLVYFSLVFDGLRNGSYEANLMLLGLIIAGLIPISVIFVSFAIKLAVEYD</sequence>
<evidence type="ECO:0000256" key="4">
    <source>
        <dbReference type="ARBA" id="ARBA00022989"/>
    </source>
</evidence>
<dbReference type="GO" id="GO:0005886">
    <property type="term" value="C:plasma membrane"/>
    <property type="evidence" value="ECO:0007669"/>
    <property type="project" value="UniProtKB-SubCell"/>
</dbReference>
<feature type="transmembrane region" description="Helical" evidence="7">
    <location>
        <begin position="122"/>
        <end position="145"/>
    </location>
</feature>
<dbReference type="PATRIC" id="fig|1359167.3.peg.685"/>
<keyword evidence="6" id="KW-1003">Cell membrane</keyword>
<protein>
    <recommendedName>
        <fullName evidence="6">Heme exporter protein B</fullName>
    </recommendedName>
</protein>
<evidence type="ECO:0000256" key="7">
    <source>
        <dbReference type="SAM" id="Phobius"/>
    </source>
</evidence>
<dbReference type="InterPro" id="IPR003544">
    <property type="entry name" value="Cyt_c_biogenesis_CcmB"/>
</dbReference>
<accession>A0A0F3NCF1</accession>
<feature type="transmembrane region" description="Helical" evidence="7">
    <location>
        <begin position="89"/>
        <end position="116"/>
    </location>
</feature>
<keyword evidence="6" id="KW-0201">Cytochrome c-type biogenesis</keyword>
<evidence type="ECO:0000256" key="5">
    <source>
        <dbReference type="ARBA" id="ARBA00023136"/>
    </source>
</evidence>
<dbReference type="PRINTS" id="PR01414">
    <property type="entry name" value="CCMBBIOGNSIS"/>
</dbReference>
<keyword evidence="3 7" id="KW-0812">Transmembrane</keyword>
<gene>
    <name evidence="8" type="ORF">EMUCRT_0710</name>
</gene>
<feature type="transmembrane region" description="Helical" evidence="7">
    <location>
        <begin position="21"/>
        <end position="39"/>
    </location>
</feature>
<dbReference type="EMBL" id="LANU01000002">
    <property type="protein sequence ID" value="KJV65753.1"/>
    <property type="molecule type" value="Genomic_DNA"/>
</dbReference>
<evidence type="ECO:0000313" key="9">
    <source>
        <dbReference type="Proteomes" id="UP000033546"/>
    </source>
</evidence>
<name>A0A0F3NCF1_9RICK</name>
<keyword evidence="6" id="KW-0813">Transport</keyword>
<organism evidence="8 9">
    <name type="scientific">Ehrlichia cf. muris str. EmCRT</name>
    <dbReference type="NCBI Taxonomy" id="1359167"/>
    <lineage>
        <taxon>Bacteria</taxon>
        <taxon>Pseudomonadati</taxon>
        <taxon>Pseudomonadota</taxon>
        <taxon>Alphaproteobacteria</taxon>
        <taxon>Rickettsiales</taxon>
        <taxon>Anaplasmataceae</taxon>
        <taxon>Ehrlichia</taxon>
    </lineage>
</organism>
<keyword evidence="4 7" id="KW-1133">Transmembrane helix</keyword>
<keyword evidence="5 6" id="KW-0472">Membrane</keyword>
<proteinExistence type="inferred from homology"/>
<dbReference type="GO" id="GO:0015232">
    <property type="term" value="F:heme transmembrane transporter activity"/>
    <property type="evidence" value="ECO:0007669"/>
    <property type="project" value="InterPro"/>
</dbReference>
<dbReference type="InterPro" id="IPR026031">
    <property type="entry name" value="Cyt_c_CcmB_bac"/>
</dbReference>
<dbReference type="Proteomes" id="UP000033546">
    <property type="component" value="Unassembled WGS sequence"/>
</dbReference>
<dbReference type="RefSeq" id="WP_045804988.1">
    <property type="nucleotide sequence ID" value="NZ_LANU01000002.1"/>
</dbReference>
<feature type="transmembrane region" description="Helical" evidence="7">
    <location>
        <begin position="191"/>
        <end position="217"/>
    </location>
</feature>
<dbReference type="PIRSF" id="PIRSF002764">
    <property type="entry name" value="CcmB"/>
    <property type="match status" value="1"/>
</dbReference>
<reference evidence="8 9" key="1">
    <citation type="submission" date="2015-02" db="EMBL/GenBank/DDBJ databases">
        <title>Genome Sequencing of Rickettsiales.</title>
        <authorList>
            <person name="Daugherty S.C."/>
            <person name="Su Q."/>
            <person name="Abolude K."/>
            <person name="Beier-Sexton M."/>
            <person name="Carlyon J.A."/>
            <person name="Carter R."/>
            <person name="Day N.P."/>
            <person name="Dumler S.J."/>
            <person name="Dyachenko V."/>
            <person name="Godinez A."/>
            <person name="Kurtti T.J."/>
            <person name="Lichay M."/>
            <person name="Mullins K.E."/>
            <person name="Ott S."/>
            <person name="Pappas-Brown V."/>
            <person name="Paris D.H."/>
            <person name="Patel P."/>
            <person name="Richards A.L."/>
            <person name="Sadzewicz L."/>
            <person name="Sears K."/>
            <person name="Seidman D."/>
            <person name="Sengamalay N."/>
            <person name="Stenos J."/>
            <person name="Tallon L.J."/>
            <person name="Vincent G."/>
            <person name="Fraser C.M."/>
            <person name="Munderloh U."/>
            <person name="Dunning-Hotopp J.C."/>
        </authorList>
    </citation>
    <scope>NUCLEOTIDE SEQUENCE [LARGE SCALE GENOMIC DNA]</scope>
    <source>
        <strain evidence="8 9">EmCRT</strain>
    </source>
</reference>
<evidence type="ECO:0000256" key="1">
    <source>
        <dbReference type="ARBA" id="ARBA00004141"/>
    </source>
</evidence>
<comment type="caution">
    <text evidence="8">The sequence shown here is derived from an EMBL/GenBank/DDBJ whole genome shotgun (WGS) entry which is preliminary data.</text>
</comment>
<dbReference type="GO" id="GO:0017004">
    <property type="term" value="P:cytochrome complex assembly"/>
    <property type="evidence" value="ECO:0007669"/>
    <property type="project" value="UniProtKB-KW"/>
</dbReference>
<comment type="similarity">
    <text evidence="2 6">Belongs to the CcmB/CycW/HelB family.</text>
</comment>
<evidence type="ECO:0000256" key="6">
    <source>
        <dbReference type="PIRNR" id="PIRNR002764"/>
    </source>
</evidence>
<comment type="function">
    <text evidence="6">Required for the export of heme to the periplasm for the biogenesis of c-type cytochromes.</text>
</comment>